<evidence type="ECO:0000313" key="2">
    <source>
        <dbReference type="Proteomes" id="UP000260828"/>
    </source>
</evidence>
<evidence type="ECO:0008006" key="3">
    <source>
        <dbReference type="Google" id="ProtNLM"/>
    </source>
</evidence>
<gene>
    <name evidence="1" type="ORF">DXC40_07760</name>
</gene>
<name>A0A3E3IMI6_9FIRM</name>
<dbReference type="AlphaFoldDB" id="A0A3E3IMI6"/>
<sequence length="173" mass="19562">MFTILVYTVSMEMAAAARRKNCNALKETAMKQQQPSIYHTLVLVTDQFACERIIKAARVIADLSKTNLLVLSVMRDGVCTNPAALEHLFGVAKEYGAQMTVEFSDNPQSAITHFIRNNRVINAITGMPNDENSILVRMWKTLRNVTFFTVTEKGELHEVVDREYHKDIVNTIV</sequence>
<comment type="caution">
    <text evidence="1">The sequence shown here is derived from an EMBL/GenBank/DDBJ whole genome shotgun (WGS) entry which is preliminary data.</text>
</comment>
<organism evidence="1 2">
    <name type="scientific">Anaerotruncus colihominis</name>
    <dbReference type="NCBI Taxonomy" id="169435"/>
    <lineage>
        <taxon>Bacteria</taxon>
        <taxon>Bacillati</taxon>
        <taxon>Bacillota</taxon>
        <taxon>Clostridia</taxon>
        <taxon>Eubacteriales</taxon>
        <taxon>Oscillospiraceae</taxon>
        <taxon>Anaerotruncus</taxon>
    </lineage>
</organism>
<dbReference type="Proteomes" id="UP000260828">
    <property type="component" value="Unassembled WGS sequence"/>
</dbReference>
<proteinExistence type="predicted"/>
<evidence type="ECO:0000313" key="1">
    <source>
        <dbReference type="EMBL" id="RGE68232.1"/>
    </source>
</evidence>
<reference evidence="1 2" key="1">
    <citation type="submission" date="2018-08" db="EMBL/GenBank/DDBJ databases">
        <title>A genome reference for cultivated species of the human gut microbiota.</title>
        <authorList>
            <person name="Zou Y."/>
            <person name="Xue W."/>
            <person name="Luo G."/>
        </authorList>
    </citation>
    <scope>NUCLEOTIDE SEQUENCE [LARGE SCALE GENOMIC DNA]</scope>
    <source>
        <strain evidence="1 2">TF05-12AC</strain>
    </source>
</reference>
<dbReference type="EMBL" id="QVME01000003">
    <property type="protein sequence ID" value="RGE68232.1"/>
    <property type="molecule type" value="Genomic_DNA"/>
</dbReference>
<accession>A0A3E3IMI6</accession>
<protein>
    <recommendedName>
        <fullName evidence="3">UspA domain-containing protein</fullName>
    </recommendedName>
</protein>